<gene>
    <name evidence="1" type="ORF">Aory04_000637700</name>
</gene>
<name>A0AAN5BYE0_ASPOZ</name>
<protein>
    <submittedName>
        <fullName evidence="1">Unnamed protein product</fullName>
    </submittedName>
</protein>
<sequence>MLSGDSSANMQQRVFVKDCLYKPTDGLEEVKKFYEKVTMDLLRQHSRKLGSTYQFFGIPLRTSDKDDMTDAYTERELYNVLSDLFGYVFLDVDPARSFKHRVSASRSSERLGEVMQRHVASLNKHPFAIARDILGSHSASSKECVLVDYGPQLINRVSNGGGSTDEVVWTIIPTAAAACATQAQGVCLVLEDTGFTSNNS</sequence>
<dbReference type="AlphaFoldDB" id="A0AAN5BYE0"/>
<dbReference type="EMBL" id="BSYA01000068">
    <property type="protein sequence ID" value="GMG30278.1"/>
    <property type="molecule type" value="Genomic_DNA"/>
</dbReference>
<accession>A0AAN5BYE0</accession>
<reference evidence="1" key="1">
    <citation type="submission" date="2023-04" db="EMBL/GenBank/DDBJ databases">
        <title>Aspergillus oryzae NBRC 4228.</title>
        <authorList>
            <person name="Ichikawa N."/>
            <person name="Sato H."/>
            <person name="Tonouchi N."/>
        </authorList>
    </citation>
    <scope>NUCLEOTIDE SEQUENCE</scope>
    <source>
        <strain evidence="1">NBRC 4228</strain>
    </source>
</reference>
<proteinExistence type="predicted"/>
<comment type="caution">
    <text evidence="1">The sequence shown here is derived from an EMBL/GenBank/DDBJ whole genome shotgun (WGS) entry which is preliminary data.</text>
</comment>
<organism evidence="1 2">
    <name type="scientific">Aspergillus oryzae</name>
    <name type="common">Yellow koji mold</name>
    <dbReference type="NCBI Taxonomy" id="5062"/>
    <lineage>
        <taxon>Eukaryota</taxon>
        <taxon>Fungi</taxon>
        <taxon>Dikarya</taxon>
        <taxon>Ascomycota</taxon>
        <taxon>Pezizomycotina</taxon>
        <taxon>Eurotiomycetes</taxon>
        <taxon>Eurotiomycetidae</taxon>
        <taxon>Eurotiales</taxon>
        <taxon>Aspergillaceae</taxon>
        <taxon>Aspergillus</taxon>
        <taxon>Aspergillus subgen. Circumdati</taxon>
    </lineage>
</organism>
<dbReference type="Proteomes" id="UP001165205">
    <property type="component" value="Unassembled WGS sequence"/>
</dbReference>
<evidence type="ECO:0000313" key="1">
    <source>
        <dbReference type="EMBL" id="GMG30278.1"/>
    </source>
</evidence>
<evidence type="ECO:0000313" key="2">
    <source>
        <dbReference type="Proteomes" id="UP001165205"/>
    </source>
</evidence>